<comment type="caution">
    <text evidence="1">The sequence shown here is derived from an EMBL/GenBank/DDBJ whole genome shotgun (WGS) entry which is preliminary data.</text>
</comment>
<dbReference type="InterPro" id="IPR032710">
    <property type="entry name" value="NTF2-like_dom_sf"/>
</dbReference>
<dbReference type="PANTHER" id="PTHR31757:SF0">
    <property type="entry name" value="SLL0781 PROTEIN"/>
    <property type="match status" value="1"/>
</dbReference>
<organism evidence="1 2">
    <name type="scientific">Edaphobacter aggregans</name>
    <dbReference type="NCBI Taxonomy" id="570835"/>
    <lineage>
        <taxon>Bacteria</taxon>
        <taxon>Pseudomonadati</taxon>
        <taxon>Acidobacteriota</taxon>
        <taxon>Terriglobia</taxon>
        <taxon>Terriglobales</taxon>
        <taxon>Acidobacteriaceae</taxon>
        <taxon>Edaphobacter</taxon>
    </lineage>
</organism>
<evidence type="ECO:0000313" key="1">
    <source>
        <dbReference type="EMBL" id="RSL14916.1"/>
    </source>
</evidence>
<sequence length="135" mass="16163">MALVIPPFTADMVRATIKEVEDAWNSRDPERVAAMCTEDAKWRNRVELIEGHEQVLAFLRRKWLKELDYRIRMDLWCWGVDRIAVNFRYEWRSVGGQWFRSYGNELWEFAANGLMKRRIAGINDLEIEKDDRQIL</sequence>
<dbReference type="Proteomes" id="UP000269669">
    <property type="component" value="Unassembled WGS sequence"/>
</dbReference>
<dbReference type="EMBL" id="RSDW01000001">
    <property type="protein sequence ID" value="RSL14916.1"/>
    <property type="molecule type" value="Genomic_DNA"/>
</dbReference>
<protein>
    <recommendedName>
        <fullName evidence="3">SnoaL-like protein</fullName>
    </recommendedName>
</protein>
<name>A0A3R9Q6Z3_9BACT</name>
<dbReference type="InterPro" id="IPR009783">
    <property type="entry name" value="DUF1348"/>
</dbReference>
<dbReference type="PANTHER" id="PTHR31757">
    <property type="entry name" value="SLL0781 PROTEIN"/>
    <property type="match status" value="1"/>
</dbReference>
<keyword evidence="2" id="KW-1185">Reference proteome</keyword>
<proteinExistence type="predicted"/>
<dbReference type="OrthoDB" id="9787970at2"/>
<dbReference type="Gene3D" id="3.10.450.50">
    <property type="match status" value="1"/>
</dbReference>
<gene>
    <name evidence="1" type="ORF">EDE15_0386</name>
</gene>
<accession>A0A3R9Q6Z3</accession>
<evidence type="ECO:0000313" key="2">
    <source>
        <dbReference type="Proteomes" id="UP000269669"/>
    </source>
</evidence>
<dbReference type="Pfam" id="PF07080">
    <property type="entry name" value="DUF1348"/>
    <property type="match status" value="1"/>
</dbReference>
<evidence type="ECO:0008006" key="3">
    <source>
        <dbReference type="Google" id="ProtNLM"/>
    </source>
</evidence>
<dbReference type="AlphaFoldDB" id="A0A3R9Q6Z3"/>
<reference evidence="1 2" key="1">
    <citation type="submission" date="2018-12" db="EMBL/GenBank/DDBJ databases">
        <title>Sequencing of bacterial isolates from soil warming experiment in Harvard Forest, Massachusetts, USA.</title>
        <authorList>
            <person name="Deangelis K."/>
        </authorList>
    </citation>
    <scope>NUCLEOTIDE SEQUENCE [LARGE SCALE GENOMIC DNA]</scope>
    <source>
        <strain evidence="1 2">EB153</strain>
    </source>
</reference>
<dbReference type="SUPFAM" id="SSF54427">
    <property type="entry name" value="NTF2-like"/>
    <property type="match status" value="1"/>
</dbReference>